<protein>
    <recommendedName>
        <fullName evidence="1">Transposable element P transposase-like RNase H C-terminal domain-containing protein</fullName>
    </recommendedName>
</protein>
<gene>
    <name evidence="2" type="ORF">ABEB36_013752</name>
</gene>
<comment type="caution">
    <text evidence="2">The sequence shown here is derived from an EMBL/GenBank/DDBJ whole genome shotgun (WGS) entry which is preliminary data.</text>
</comment>
<evidence type="ECO:0000313" key="2">
    <source>
        <dbReference type="EMBL" id="KAL1489820.1"/>
    </source>
</evidence>
<dbReference type="AlphaFoldDB" id="A0ABD1E630"/>
<dbReference type="Proteomes" id="UP001566132">
    <property type="component" value="Unassembled WGS sequence"/>
</dbReference>
<reference evidence="2 3" key="1">
    <citation type="submission" date="2024-05" db="EMBL/GenBank/DDBJ databases">
        <title>Genetic variation in Jamaican populations of the coffee berry borer (Hypothenemus hampei).</title>
        <authorList>
            <person name="Errbii M."/>
            <person name="Myrie A."/>
        </authorList>
    </citation>
    <scope>NUCLEOTIDE SEQUENCE [LARGE SCALE GENOMIC DNA]</scope>
    <source>
        <strain evidence="2">JA-Hopewell-2020-01-JO</strain>
        <tissue evidence="2">Whole body</tissue>
    </source>
</reference>
<dbReference type="EMBL" id="JBDJPC010000011">
    <property type="protein sequence ID" value="KAL1489820.1"/>
    <property type="molecule type" value="Genomic_DNA"/>
</dbReference>
<dbReference type="InterPro" id="IPR048367">
    <property type="entry name" value="TNP-like_RNaseH_C"/>
</dbReference>
<feature type="domain" description="Transposable element P transposase-like RNase H C-terminal" evidence="1">
    <location>
        <begin position="47"/>
        <end position="79"/>
    </location>
</feature>
<proteinExistence type="predicted"/>
<evidence type="ECO:0000313" key="3">
    <source>
        <dbReference type="Proteomes" id="UP001566132"/>
    </source>
</evidence>
<name>A0ABD1E630_HYPHA</name>
<organism evidence="2 3">
    <name type="scientific">Hypothenemus hampei</name>
    <name type="common">Coffee berry borer</name>
    <dbReference type="NCBI Taxonomy" id="57062"/>
    <lineage>
        <taxon>Eukaryota</taxon>
        <taxon>Metazoa</taxon>
        <taxon>Ecdysozoa</taxon>
        <taxon>Arthropoda</taxon>
        <taxon>Hexapoda</taxon>
        <taxon>Insecta</taxon>
        <taxon>Pterygota</taxon>
        <taxon>Neoptera</taxon>
        <taxon>Endopterygota</taxon>
        <taxon>Coleoptera</taxon>
        <taxon>Polyphaga</taxon>
        <taxon>Cucujiformia</taxon>
        <taxon>Curculionidae</taxon>
        <taxon>Scolytinae</taxon>
        <taxon>Hypothenemus</taxon>
    </lineage>
</organism>
<dbReference type="Pfam" id="PF21789">
    <property type="entry name" value="TNP-like_RNaseH_C"/>
    <property type="match status" value="1"/>
</dbReference>
<keyword evidence="3" id="KW-1185">Reference proteome</keyword>
<evidence type="ECO:0000259" key="1">
    <source>
        <dbReference type="Pfam" id="PF21789"/>
    </source>
</evidence>
<accession>A0ABD1E630</accession>
<sequence length="245" mass="28133">MSFINKKRECQRVPCLNNWVVTLNSLEELMQTLKKDYGVGIFKTRHVNQDPIENFFGQIRQQGCRNTNPTAKMFASHFKTLLINNLVQFHSLSANCQEVPGSMLSDVNIFLNSSKNVHAGPKSFSHLQTISIGYVSGWLSKFIKSLSKCECCKNNIFTSNREDNWHALVAVREYSGVSETNVDFKFIDDCGHKSQVMRAKFCKFFCFNWAKGLSNILCGKEARIRNNIDPIARQARGYFLKRRKQ</sequence>